<dbReference type="STRING" id="646529.Desaci_3135"/>
<dbReference type="eggNOG" id="ENOG5031FWN">
    <property type="taxonomic scope" value="Bacteria"/>
</dbReference>
<proteinExistence type="predicted"/>
<evidence type="ECO:0000313" key="3">
    <source>
        <dbReference type="Proteomes" id="UP000002892"/>
    </source>
</evidence>
<dbReference type="AlphaFoldDB" id="I4D8B5"/>
<dbReference type="EMBL" id="CP003639">
    <property type="protein sequence ID" value="AFM42039.1"/>
    <property type="molecule type" value="Genomic_DNA"/>
</dbReference>
<dbReference type="Proteomes" id="UP000002892">
    <property type="component" value="Chromosome"/>
</dbReference>
<organism evidence="2 3">
    <name type="scientific">Desulfosporosinus acidiphilus (strain DSM 22704 / JCM 16185 / SJ4)</name>
    <dbReference type="NCBI Taxonomy" id="646529"/>
    <lineage>
        <taxon>Bacteria</taxon>
        <taxon>Bacillati</taxon>
        <taxon>Bacillota</taxon>
        <taxon>Clostridia</taxon>
        <taxon>Eubacteriales</taxon>
        <taxon>Desulfitobacteriaceae</taxon>
        <taxon>Desulfosporosinus</taxon>
    </lineage>
</organism>
<keyword evidence="1" id="KW-1133">Transmembrane helix</keyword>
<evidence type="ECO:0000256" key="1">
    <source>
        <dbReference type="SAM" id="Phobius"/>
    </source>
</evidence>
<keyword evidence="3" id="KW-1185">Reference proteome</keyword>
<sequence length="173" mass="19461">MPNTWGRPPHSELWQDLQALALWIFIIGVVGYLLFPNFFKDIYNRLSSPVTQTSTLNDNYTMNGTTDQIYNNINSQNYLGQDYSNASSAFDNGKSEITSGFWIIFVADGVFKQLPVSSEAYEFLLRLIEIDKNSNGKNTVILASNGQIHKFIVSDEIYSIIINMAAITARSNS</sequence>
<dbReference type="OrthoDB" id="1797549at2"/>
<keyword evidence="1" id="KW-0812">Transmembrane</keyword>
<reference evidence="2 3" key="1">
    <citation type="journal article" date="2012" name="J. Bacteriol.">
        <title>Complete genome sequences of Desulfosporosinus orientis DSM765T, Desulfosporosinus youngiae DSM17734T, Desulfosporosinus meridiei DSM13257T, and Desulfosporosinus acidiphilus DSM22704T.</title>
        <authorList>
            <person name="Pester M."/>
            <person name="Brambilla E."/>
            <person name="Alazard D."/>
            <person name="Rattei T."/>
            <person name="Weinmaier T."/>
            <person name="Han J."/>
            <person name="Lucas S."/>
            <person name="Lapidus A."/>
            <person name="Cheng J.F."/>
            <person name="Goodwin L."/>
            <person name="Pitluck S."/>
            <person name="Peters L."/>
            <person name="Ovchinnikova G."/>
            <person name="Teshima H."/>
            <person name="Detter J.C."/>
            <person name="Han C.S."/>
            <person name="Tapia R."/>
            <person name="Land M.L."/>
            <person name="Hauser L."/>
            <person name="Kyrpides N.C."/>
            <person name="Ivanova N.N."/>
            <person name="Pagani I."/>
            <person name="Huntmann M."/>
            <person name="Wei C.L."/>
            <person name="Davenport K.W."/>
            <person name="Daligault H."/>
            <person name="Chain P.S."/>
            <person name="Chen A."/>
            <person name="Mavromatis K."/>
            <person name="Markowitz V."/>
            <person name="Szeto E."/>
            <person name="Mikhailova N."/>
            <person name="Pati A."/>
            <person name="Wagner M."/>
            <person name="Woyke T."/>
            <person name="Ollivier B."/>
            <person name="Klenk H.P."/>
            <person name="Spring S."/>
            <person name="Loy A."/>
        </authorList>
    </citation>
    <scope>NUCLEOTIDE SEQUENCE [LARGE SCALE GENOMIC DNA]</scope>
    <source>
        <strain evidence="3">DSM 22704 / JCM 16185 / SJ4</strain>
    </source>
</reference>
<dbReference type="HOGENOM" id="CLU_106623_0_0_9"/>
<dbReference type="KEGG" id="dai:Desaci_3135"/>
<accession>I4D8B5</accession>
<gene>
    <name evidence="2" type="ordered locus">Desaci_3135</name>
</gene>
<keyword evidence="1" id="KW-0472">Membrane</keyword>
<dbReference type="RefSeq" id="WP_014828030.1">
    <property type="nucleotide sequence ID" value="NC_018068.1"/>
</dbReference>
<evidence type="ECO:0000313" key="2">
    <source>
        <dbReference type="EMBL" id="AFM42039.1"/>
    </source>
</evidence>
<feature type="transmembrane region" description="Helical" evidence="1">
    <location>
        <begin position="20"/>
        <end position="39"/>
    </location>
</feature>
<protein>
    <submittedName>
        <fullName evidence="2">Uncharacterized protein</fullName>
    </submittedName>
</protein>
<name>I4D8B5_DESAJ</name>